<feature type="non-terminal residue" evidence="7">
    <location>
        <position position="213"/>
    </location>
</feature>
<evidence type="ECO:0000256" key="2">
    <source>
        <dbReference type="ARBA" id="ARBA00022692"/>
    </source>
</evidence>
<name>A0A9Q0MHX3_9DIPT</name>
<keyword evidence="4 5" id="KW-0472">Membrane</keyword>
<keyword evidence="3 5" id="KW-1133">Transmembrane helix</keyword>
<evidence type="ECO:0000256" key="3">
    <source>
        <dbReference type="ARBA" id="ARBA00022989"/>
    </source>
</evidence>
<feature type="domain" description="Major facilitator superfamily (MFS) profile" evidence="6">
    <location>
        <begin position="1"/>
        <end position="213"/>
    </location>
</feature>
<dbReference type="SUPFAM" id="SSF103473">
    <property type="entry name" value="MFS general substrate transporter"/>
    <property type="match status" value="1"/>
</dbReference>
<feature type="transmembrane region" description="Helical" evidence="5">
    <location>
        <begin position="6"/>
        <end position="24"/>
    </location>
</feature>
<dbReference type="InterPro" id="IPR036259">
    <property type="entry name" value="MFS_trans_sf"/>
</dbReference>
<dbReference type="Gene3D" id="1.20.1250.20">
    <property type="entry name" value="MFS general substrate transporter like domains"/>
    <property type="match status" value="2"/>
</dbReference>
<evidence type="ECO:0000259" key="6">
    <source>
        <dbReference type="PROSITE" id="PS50850"/>
    </source>
</evidence>
<dbReference type="Proteomes" id="UP001151699">
    <property type="component" value="Unassembled WGS sequence"/>
</dbReference>
<comment type="subcellular location">
    <subcellularLocation>
        <location evidence="1">Membrane</location>
        <topology evidence="1">Multi-pass membrane protein</topology>
    </subcellularLocation>
</comment>
<gene>
    <name evidence="7" type="primary">Tret1_16</name>
    <name evidence="7" type="ORF">Bhyg_17529</name>
</gene>
<reference evidence="7" key="1">
    <citation type="submission" date="2022-07" db="EMBL/GenBank/DDBJ databases">
        <authorList>
            <person name="Trinca V."/>
            <person name="Uliana J.V.C."/>
            <person name="Torres T.T."/>
            <person name="Ward R.J."/>
            <person name="Monesi N."/>
        </authorList>
    </citation>
    <scope>NUCLEOTIDE SEQUENCE</scope>
    <source>
        <strain evidence="7">HSMRA1968</strain>
        <tissue evidence="7">Whole embryos</tissue>
    </source>
</reference>
<keyword evidence="8" id="KW-1185">Reference proteome</keyword>
<dbReference type="InterPro" id="IPR005828">
    <property type="entry name" value="MFS_sugar_transport-like"/>
</dbReference>
<dbReference type="InterPro" id="IPR050549">
    <property type="entry name" value="MFS_Trehalose_Transporter"/>
</dbReference>
<accession>A0A9Q0MHX3</accession>
<dbReference type="PROSITE" id="PS50850">
    <property type="entry name" value="MFS"/>
    <property type="match status" value="1"/>
</dbReference>
<dbReference type="PANTHER" id="PTHR48021:SF33">
    <property type="entry name" value="AT22075P-RELATED"/>
    <property type="match status" value="1"/>
</dbReference>
<feature type="transmembrane region" description="Helical" evidence="5">
    <location>
        <begin position="36"/>
        <end position="55"/>
    </location>
</feature>
<dbReference type="AlphaFoldDB" id="A0A9Q0MHX3"/>
<dbReference type="EMBL" id="WJQU01003855">
    <property type="protein sequence ID" value="KAJ6621565.1"/>
    <property type="molecule type" value="Genomic_DNA"/>
</dbReference>
<feature type="transmembrane region" description="Helical" evidence="5">
    <location>
        <begin position="189"/>
        <end position="207"/>
    </location>
</feature>
<feature type="transmembrane region" description="Helical" evidence="5">
    <location>
        <begin position="149"/>
        <end position="169"/>
    </location>
</feature>
<proteinExistence type="predicted"/>
<dbReference type="Pfam" id="PF00083">
    <property type="entry name" value="Sugar_tr"/>
    <property type="match status" value="1"/>
</dbReference>
<dbReference type="PANTHER" id="PTHR48021">
    <property type="match status" value="1"/>
</dbReference>
<evidence type="ECO:0000256" key="1">
    <source>
        <dbReference type="ARBA" id="ARBA00004141"/>
    </source>
</evidence>
<protein>
    <submittedName>
        <fullName evidence="7">Facilitated trehalose transporter Tret1</fullName>
    </submittedName>
</protein>
<evidence type="ECO:0000313" key="7">
    <source>
        <dbReference type="EMBL" id="KAJ6621565.1"/>
    </source>
</evidence>
<keyword evidence="2 5" id="KW-0812">Transmembrane</keyword>
<feature type="transmembrane region" description="Helical" evidence="5">
    <location>
        <begin position="61"/>
        <end position="83"/>
    </location>
</feature>
<comment type="caution">
    <text evidence="7">The sequence shown here is derived from an EMBL/GenBank/DDBJ whole genome shotgun (WGS) entry which is preliminary data.</text>
</comment>
<dbReference type="GO" id="GO:0016020">
    <property type="term" value="C:membrane"/>
    <property type="evidence" value="ECO:0007669"/>
    <property type="project" value="UniProtKB-SubCell"/>
</dbReference>
<dbReference type="OrthoDB" id="6612291at2759"/>
<evidence type="ECO:0000313" key="8">
    <source>
        <dbReference type="Proteomes" id="UP001151699"/>
    </source>
</evidence>
<evidence type="ECO:0000256" key="5">
    <source>
        <dbReference type="SAM" id="Phobius"/>
    </source>
</evidence>
<organism evidence="7 8">
    <name type="scientific">Pseudolycoriella hygida</name>
    <dbReference type="NCBI Taxonomy" id="35572"/>
    <lineage>
        <taxon>Eukaryota</taxon>
        <taxon>Metazoa</taxon>
        <taxon>Ecdysozoa</taxon>
        <taxon>Arthropoda</taxon>
        <taxon>Hexapoda</taxon>
        <taxon>Insecta</taxon>
        <taxon>Pterygota</taxon>
        <taxon>Neoptera</taxon>
        <taxon>Endopterygota</taxon>
        <taxon>Diptera</taxon>
        <taxon>Nematocera</taxon>
        <taxon>Sciaroidea</taxon>
        <taxon>Sciaridae</taxon>
        <taxon>Pseudolycoriella</taxon>
    </lineage>
</organism>
<sequence>MSEEELSWMVSVMCIGGFIGNIFFGCTSNLWGRKLPLLSIAIPFTLSWILTFFATNPIYLYAARILGGFGGAGIFILNPLFVAEIAEDSKAEKALRFYRNARSSTSEEEEPFKSELEKLRTSNQIFAKDAENTAKISWSDVTSVTAKKAITIGIILIWLNQFCGCFAMLNYTATIFKDAGSSLSPNMSAIVVGVIQLIGAYISTFLVDRAGRK</sequence>
<evidence type="ECO:0000256" key="4">
    <source>
        <dbReference type="ARBA" id="ARBA00023136"/>
    </source>
</evidence>
<dbReference type="InterPro" id="IPR020846">
    <property type="entry name" value="MFS_dom"/>
</dbReference>
<dbReference type="GO" id="GO:0022857">
    <property type="term" value="F:transmembrane transporter activity"/>
    <property type="evidence" value="ECO:0007669"/>
    <property type="project" value="InterPro"/>
</dbReference>